<keyword evidence="1" id="KW-1185">Reference proteome</keyword>
<sequence>MADYQSHIWTRTQVLLLLTTDCKSATAGRIRERGAAGLSAERAGAEFSQEESQSRKAQLLGKARAGEEEEPRTPPLRSPANAGESWAAGPSRCPASGRGVRKEVFCRPRRHCLAATLGAVRRTAESGAEPRGKTWLLSIVGGQAPVFSLSRGREEEQAGEPRTTQARQGCAPSRWPRPYAPSRSDGHPAPGPGPGPRLELTLGPQESDLVLMGSESSSSAFQHPEPPLPRGSCAPSLPRVTRVSTLAGTLGARDEPGIPSNGFTTVGGLARGGAIRKLSAQVCCALKEKAFSYKAQRRNAQAEP</sequence>
<dbReference type="RefSeq" id="XP_073935715.1">
    <property type="nucleotide sequence ID" value="XM_074079614.1"/>
</dbReference>
<gene>
    <name evidence="2" type="primary">LOC141424887</name>
</gene>
<dbReference type="Proteomes" id="UP001732720">
    <property type="component" value="Chromosome 7"/>
</dbReference>
<evidence type="ECO:0000313" key="1">
    <source>
        <dbReference type="Proteomes" id="UP001732720"/>
    </source>
</evidence>
<evidence type="ECO:0000313" key="2">
    <source>
        <dbReference type="RefSeq" id="XP_073935715.1"/>
    </source>
</evidence>
<organism evidence="1 2">
    <name type="scientific">Castor canadensis</name>
    <name type="common">American beaver</name>
    <dbReference type="NCBI Taxonomy" id="51338"/>
    <lineage>
        <taxon>Eukaryota</taxon>
        <taxon>Metazoa</taxon>
        <taxon>Chordata</taxon>
        <taxon>Craniata</taxon>
        <taxon>Vertebrata</taxon>
        <taxon>Euteleostomi</taxon>
        <taxon>Mammalia</taxon>
        <taxon>Eutheria</taxon>
        <taxon>Euarchontoglires</taxon>
        <taxon>Glires</taxon>
        <taxon>Rodentia</taxon>
        <taxon>Castorimorpha</taxon>
        <taxon>Castoridae</taxon>
        <taxon>Castor</taxon>
    </lineage>
</organism>
<proteinExistence type="predicted"/>
<name>A0AC58N289_CASCN</name>
<reference evidence="2" key="1">
    <citation type="submission" date="2025-08" db="UniProtKB">
        <authorList>
            <consortium name="RefSeq"/>
        </authorList>
    </citation>
    <scope>IDENTIFICATION</scope>
</reference>
<protein>
    <submittedName>
        <fullName evidence="2">Uncharacterized protein</fullName>
    </submittedName>
</protein>
<accession>A0AC58N289</accession>